<name>A0A9X4R5W6_9BURK</name>
<accession>A0A9X4R5W6</accession>
<gene>
    <name evidence="9" type="ORF">EXJ73_16925</name>
</gene>
<comment type="subcellular location">
    <subcellularLocation>
        <location evidence="1">Membrane</location>
    </subcellularLocation>
</comment>
<dbReference type="PROSITE" id="PS50885">
    <property type="entry name" value="HAMP"/>
    <property type="match status" value="1"/>
</dbReference>
<dbReference type="AlphaFoldDB" id="A0A9X4R5W6"/>
<dbReference type="InterPro" id="IPR003660">
    <property type="entry name" value="HAMP_dom"/>
</dbReference>
<dbReference type="SMART" id="SM00283">
    <property type="entry name" value="MA"/>
    <property type="match status" value="1"/>
</dbReference>
<sequence length="466" mass="48591">MDAAYFRLPQMVEAVSQLTGLGAALLQSGAANPQQLRHLIEQSASVSSNLAALEAGLTKAIAYNADVKAATKADEALAEVHAFLKMVDDKLLASTSMKGDAAALIEAGRHASEAMLALNTRTTDKLDALVEVRVGGMVTSRTITTAVMLGSVAIVMYLFVAFRKVLDGGLKEVAFHINAMSDGNLTTKPRAWGADEVAGLMHTLVDMQDSLRHIVLKMRGASDSIVHSSSEIAHGSMDLSSRTEQAAANLEESASAMEEISATVKHTADTANEAAGIARANAQVAERGGAIIGTMVSTMEDIQKSSRQIGEIVGTIDGIAFQTNILALNAAVEAARAGESGRGFAVVAAEVRQLAQRSASAAREIKSLISASVDKVESGTSVVKQAGSTMEEIVLQTKRVNALLADIADGAKEQALGVHQTTQAVHDMDTATQQNAALVEQTAAAADSLKDQAASLAQEVASFKLD</sequence>
<dbReference type="CDD" id="cd11386">
    <property type="entry name" value="MCP_signal"/>
    <property type="match status" value="1"/>
</dbReference>
<evidence type="ECO:0008006" key="11">
    <source>
        <dbReference type="Google" id="ProtNLM"/>
    </source>
</evidence>
<keyword evidence="6" id="KW-0812">Transmembrane</keyword>
<evidence type="ECO:0000256" key="5">
    <source>
        <dbReference type="SAM" id="Coils"/>
    </source>
</evidence>
<keyword evidence="2" id="KW-0488">Methylation</keyword>
<evidence type="ECO:0000259" key="8">
    <source>
        <dbReference type="PROSITE" id="PS50885"/>
    </source>
</evidence>
<evidence type="ECO:0000259" key="7">
    <source>
        <dbReference type="PROSITE" id="PS50111"/>
    </source>
</evidence>
<dbReference type="GO" id="GO:0005886">
    <property type="term" value="C:plasma membrane"/>
    <property type="evidence" value="ECO:0007669"/>
    <property type="project" value="TreeGrafter"/>
</dbReference>
<evidence type="ECO:0000313" key="9">
    <source>
        <dbReference type="EMBL" id="MDG0864146.1"/>
    </source>
</evidence>
<dbReference type="SUPFAM" id="SSF58104">
    <property type="entry name" value="Methyl-accepting chemotaxis protein (MCP) signaling domain"/>
    <property type="match status" value="1"/>
</dbReference>
<comment type="caution">
    <text evidence="9">The sequence shown here is derived from an EMBL/GenBank/DDBJ whole genome shotgun (WGS) entry which is preliminary data.</text>
</comment>
<dbReference type="InterPro" id="IPR051310">
    <property type="entry name" value="MCP_chemotaxis"/>
</dbReference>
<dbReference type="GO" id="GO:0004888">
    <property type="term" value="F:transmembrane signaling receptor activity"/>
    <property type="evidence" value="ECO:0007669"/>
    <property type="project" value="InterPro"/>
</dbReference>
<dbReference type="InterPro" id="IPR004089">
    <property type="entry name" value="MCPsignal_dom"/>
</dbReference>
<protein>
    <recommendedName>
        <fullName evidence="11">Chemotaxis protein</fullName>
    </recommendedName>
</protein>
<keyword evidence="6" id="KW-1133">Transmembrane helix</keyword>
<evidence type="ECO:0000256" key="6">
    <source>
        <dbReference type="SAM" id="Phobius"/>
    </source>
</evidence>
<dbReference type="PANTHER" id="PTHR43531">
    <property type="entry name" value="PROTEIN ICFG"/>
    <property type="match status" value="1"/>
</dbReference>
<comment type="similarity">
    <text evidence="3">Belongs to the methyl-accepting chemotaxis (MCP) protein family.</text>
</comment>
<dbReference type="PANTHER" id="PTHR43531:SF14">
    <property type="entry name" value="METHYL-ACCEPTING CHEMOTAXIS PROTEIN I-RELATED"/>
    <property type="match status" value="1"/>
</dbReference>
<organism evidence="9 10">
    <name type="scientific">Pelomonas aquatica</name>
    <dbReference type="NCBI Taxonomy" id="431058"/>
    <lineage>
        <taxon>Bacteria</taxon>
        <taxon>Pseudomonadati</taxon>
        <taxon>Pseudomonadota</taxon>
        <taxon>Betaproteobacteria</taxon>
        <taxon>Burkholderiales</taxon>
        <taxon>Sphaerotilaceae</taxon>
        <taxon>Roseateles</taxon>
    </lineage>
</organism>
<dbReference type="PRINTS" id="PR00260">
    <property type="entry name" value="CHEMTRNSDUCR"/>
</dbReference>
<dbReference type="Gene3D" id="1.10.287.950">
    <property type="entry name" value="Methyl-accepting chemotaxis protein"/>
    <property type="match status" value="1"/>
</dbReference>
<evidence type="ECO:0000256" key="4">
    <source>
        <dbReference type="PROSITE-ProRule" id="PRU00284"/>
    </source>
</evidence>
<proteinExistence type="inferred from homology"/>
<evidence type="ECO:0000256" key="1">
    <source>
        <dbReference type="ARBA" id="ARBA00004370"/>
    </source>
</evidence>
<keyword evidence="5" id="KW-0175">Coiled coil</keyword>
<evidence type="ECO:0000256" key="3">
    <source>
        <dbReference type="ARBA" id="ARBA00029447"/>
    </source>
</evidence>
<feature type="coiled-coil region" evidence="5">
    <location>
        <begin position="439"/>
        <end position="466"/>
    </location>
</feature>
<reference evidence="9" key="1">
    <citation type="submission" date="2019-02" db="EMBL/GenBank/DDBJ databases">
        <title>Draft genome of the type strain Pelomonas aquatica CCUG 52575T.</title>
        <authorList>
            <person name="Gomila M."/>
            <person name="Lalucat J."/>
        </authorList>
    </citation>
    <scope>NUCLEOTIDE SEQUENCE</scope>
    <source>
        <strain evidence="9">CCUG 52575</strain>
    </source>
</reference>
<dbReference type="GO" id="GO:0007165">
    <property type="term" value="P:signal transduction"/>
    <property type="evidence" value="ECO:0007669"/>
    <property type="project" value="UniProtKB-KW"/>
</dbReference>
<keyword evidence="6" id="KW-0472">Membrane</keyword>
<dbReference type="EMBL" id="SGUG01000027">
    <property type="protein sequence ID" value="MDG0864146.1"/>
    <property type="molecule type" value="Genomic_DNA"/>
</dbReference>
<feature type="transmembrane region" description="Helical" evidence="6">
    <location>
        <begin position="143"/>
        <end position="162"/>
    </location>
</feature>
<dbReference type="InterPro" id="IPR004090">
    <property type="entry name" value="Chemotax_Me-accpt_rcpt"/>
</dbReference>
<dbReference type="FunFam" id="1.10.287.950:FF:000001">
    <property type="entry name" value="Methyl-accepting chemotaxis sensory transducer"/>
    <property type="match status" value="1"/>
</dbReference>
<dbReference type="PROSITE" id="PS50111">
    <property type="entry name" value="CHEMOTAXIS_TRANSDUC_2"/>
    <property type="match status" value="1"/>
</dbReference>
<keyword evidence="10" id="KW-1185">Reference proteome</keyword>
<evidence type="ECO:0000313" key="10">
    <source>
        <dbReference type="Proteomes" id="UP001152766"/>
    </source>
</evidence>
<dbReference type="Pfam" id="PF00672">
    <property type="entry name" value="HAMP"/>
    <property type="match status" value="1"/>
</dbReference>
<keyword evidence="4" id="KW-0807">Transducer</keyword>
<dbReference type="GO" id="GO:0006935">
    <property type="term" value="P:chemotaxis"/>
    <property type="evidence" value="ECO:0007669"/>
    <property type="project" value="InterPro"/>
</dbReference>
<dbReference type="Proteomes" id="UP001152766">
    <property type="component" value="Unassembled WGS sequence"/>
</dbReference>
<feature type="domain" description="HAMP" evidence="8">
    <location>
        <begin position="176"/>
        <end position="216"/>
    </location>
</feature>
<dbReference type="Pfam" id="PF00015">
    <property type="entry name" value="MCPsignal"/>
    <property type="match status" value="1"/>
</dbReference>
<evidence type="ECO:0000256" key="2">
    <source>
        <dbReference type="ARBA" id="ARBA00022481"/>
    </source>
</evidence>
<feature type="domain" description="Methyl-accepting transducer" evidence="7">
    <location>
        <begin position="221"/>
        <end position="450"/>
    </location>
</feature>